<feature type="transmembrane region" description="Helical" evidence="1">
    <location>
        <begin position="17"/>
        <end position="37"/>
    </location>
</feature>
<feature type="transmembrane region" description="Helical" evidence="1">
    <location>
        <begin position="74"/>
        <end position="96"/>
    </location>
</feature>
<feature type="transmembrane region" description="Helical" evidence="1">
    <location>
        <begin position="49"/>
        <end position="68"/>
    </location>
</feature>
<keyword evidence="1" id="KW-0472">Membrane</keyword>
<dbReference type="AlphaFoldDB" id="A0A2T1DM39"/>
<protein>
    <recommendedName>
        <fullName evidence="4">DUF4870 domain-containing protein</fullName>
    </recommendedName>
</protein>
<evidence type="ECO:0000256" key="1">
    <source>
        <dbReference type="SAM" id="Phobius"/>
    </source>
</evidence>
<evidence type="ECO:0008006" key="4">
    <source>
        <dbReference type="Google" id="ProtNLM"/>
    </source>
</evidence>
<gene>
    <name evidence="2" type="ORF">C7B65_03010</name>
</gene>
<dbReference type="Proteomes" id="UP000238634">
    <property type="component" value="Unassembled WGS sequence"/>
</dbReference>
<sequence>MNELDSLENQDIQHLKLFLYLLPVFGFFPALWTLYRNKGTRPERSLSRLVIKLALGWLVAYFLLGAGATTSESLQIPLLLTSSLLTSGYFLVNLWMMVQLWRRKAIELPLLGRVGRLP</sequence>
<keyword evidence="1" id="KW-1133">Transmembrane helix</keyword>
<dbReference type="OrthoDB" id="425192at2"/>
<dbReference type="STRING" id="1920490.GCA_001895925_01583"/>
<evidence type="ECO:0000313" key="2">
    <source>
        <dbReference type="EMBL" id="PSB21568.1"/>
    </source>
</evidence>
<comment type="caution">
    <text evidence="2">The sequence shown here is derived from an EMBL/GenBank/DDBJ whole genome shotgun (WGS) entry which is preliminary data.</text>
</comment>
<dbReference type="EMBL" id="PVWG01000002">
    <property type="protein sequence ID" value="PSB21568.1"/>
    <property type="molecule type" value="Genomic_DNA"/>
</dbReference>
<keyword evidence="1" id="KW-0812">Transmembrane</keyword>
<reference evidence="2 3" key="2">
    <citation type="submission" date="2018-03" db="EMBL/GenBank/DDBJ databases">
        <title>The ancient ancestry and fast evolution of plastids.</title>
        <authorList>
            <person name="Moore K.R."/>
            <person name="Magnabosco C."/>
            <person name="Momper L."/>
            <person name="Gold D.A."/>
            <person name="Bosak T."/>
            <person name="Fournier G.P."/>
        </authorList>
    </citation>
    <scope>NUCLEOTIDE SEQUENCE [LARGE SCALE GENOMIC DNA]</scope>
    <source>
        <strain evidence="2 3">ULC007</strain>
    </source>
</reference>
<organism evidence="2 3">
    <name type="scientific">Phormidesmis priestleyi ULC007</name>
    <dbReference type="NCBI Taxonomy" id="1920490"/>
    <lineage>
        <taxon>Bacteria</taxon>
        <taxon>Bacillati</taxon>
        <taxon>Cyanobacteriota</taxon>
        <taxon>Cyanophyceae</taxon>
        <taxon>Leptolyngbyales</taxon>
        <taxon>Leptolyngbyaceae</taxon>
        <taxon>Phormidesmis</taxon>
    </lineage>
</organism>
<proteinExistence type="predicted"/>
<dbReference type="RefSeq" id="WP_073069420.1">
    <property type="nucleotide sequence ID" value="NZ_MPPI01000002.1"/>
</dbReference>
<reference evidence="2 3" key="1">
    <citation type="submission" date="2018-02" db="EMBL/GenBank/DDBJ databases">
        <authorList>
            <person name="Cohen D.B."/>
            <person name="Kent A.D."/>
        </authorList>
    </citation>
    <scope>NUCLEOTIDE SEQUENCE [LARGE SCALE GENOMIC DNA]</scope>
    <source>
        <strain evidence="2 3">ULC007</strain>
    </source>
</reference>
<keyword evidence="3" id="KW-1185">Reference proteome</keyword>
<evidence type="ECO:0000313" key="3">
    <source>
        <dbReference type="Proteomes" id="UP000238634"/>
    </source>
</evidence>
<accession>A0A2T1DM39</accession>
<name>A0A2T1DM39_9CYAN</name>